<evidence type="ECO:0000313" key="10">
    <source>
        <dbReference type="Proteomes" id="UP000655225"/>
    </source>
</evidence>
<keyword evidence="4" id="KW-0611">Plant defense</keyword>
<dbReference type="InterPro" id="IPR036388">
    <property type="entry name" value="WH-like_DNA-bd_sf"/>
</dbReference>
<sequence length="1992" mass="224778">MEFLICVVEKMGDYLVAPIARQFGYLIYYNSNIENLRKEVEKLKNTRDGVQGLVDAAERNVEEIRADVRKWLIDTDNIIEKVGMWNENVIVNGCCPDCSWHYRISKEAKKKILDIDELQKNGKFDSVSFPAPPPGIDAISAGDFMLFKSTESTMDQIMEALKDDNVNIIGLNAVGGVGKTTLVQEVGKRAKEEKLFDEVVMAVVSKHPDIKKIQEQIADMLGLKFSETTDLGRAGQLTERLANGKRILIIMDDVWARLDLAAVGIPFGNDHKGTCVNTPDINVVAMEVAKRCGGLPMLLVTVGRALVDKDLDEWKKAARKLKESKPINEQDVDYKVFSCLRLSYDYLKGEETKACFLLCSLFPEDCYISIESLTRYGMGQGLFQDVDTLEEARGKAHTTIKHLKASCLLLDDFDNDFVRMHDVVRHVAKTIASKDKHVLVRPGEAGLKEWPNKGTFEHDTGISLMDNDIVELPLGLECPKLQILLLQNNTNLKEIPGAFFEGMKSLKVLDLTNTNVKEIPTSIRFLTNLRILHLKNCKSIIDISPIVELKKLEILSLVFSSIECLPEKIGQLTKLRLLDLRGCERLKTIPPNVISSLSQLEELCMAWSLVQWEVEEGTSNRSNASFAELKSLPRLTRLSIDIRDVECLSNHFSFPNLIRFDIYVGPCISTSFATRKEKPKSTKLYLEKIQMPSGDGIKVWLEKTKNLWIKKIEGIKTIFPDIEGLNGLKYLYIRSDDEIECLVNATEWIPRVVFSNLEVLDLFYMHSLKEMCIGLLPSGSFSELRHLSVNSCDKLLIVVPSNLLPRLQNLTKLEVFWGSALEEVFNLEGIIEKGDDQLLSTLRSLRLGYLPRLMDIWKGPSRLLCLHKLKEVEVVMCATLRYIFSLSLTQSLLQLDVLRISYCNELEGIMSKDKEEEVVAWKKGPRGFARFQHLRVVQVTHCNNLINLFSSSIARDLSQIEELTIRRCERMEVVVTKEMEGEEAVDKIVFPQLKKLELWDLSNLTCFCPGSFPFEWPSLEFLSVNRCFKMITFTAADTDAASTSTSTSTPGFQSTPKLKTIRVDEKYMLDGGDINTIIQIYVKEKGGIEAISAGDFTLVKSTESATDQIMEALKDDNVNIIGLYGVGGRLTKRLANGKRILIIMDDVWARLDLVAVGIPFGNDHKGTCVNTPDINVVAMEVAKRCGGLPMLLVTVGRALVDKDLDEWKEAAKILKDSKPTDEQDVVHEVFSCLKLSYDYLKGEETKACFLLCSLFPEDHQIEIEDLARYGMGQGLFQDVDTIEEARGKAHTTIEHLKASCLLLDGFNNDFIKMHDVVRHVAKTIASKDKHVLVRAGEAGLKEWPNKGTFEHDTGISLMDNDIVELPHGLECPKLQILLLQNNTNLKEIPGAFFEGMKSLKVLDLTNTNVKQIPTSIRFLTNLRILHLKRCKSIIDISPIVELKKLEILSLAESSIECLPEEIGQLTKLRFLDLTACQSLKTIPPNVISSLTQLEEFYMASSFAQWEVEEGTSNRSNVSFAELKSLPRLTSLSIDIRDVECLSKHFSFPNLIWFDIFVCSTLSWPFIRYVQPKSTKLSLEKIQMPSGDGIKVWLEKTKNVLWLEKIEGIKTILPDMDDQEGLNGLKSLYIWSDDEIECLVNATEWIPRVVFSNLEILWLSSMHSLKEMCIGLLPSRSFSELISFYVITCHKLLTVVPSNLLPRLQNLTRLEVFCGSALEEVFNLEGIIEKGDDQLLSTLRALRLGNLPRLMHIWKGPSRLLCLHKLKEVEVDMCATLRYIFSLSLTQSLLQLDVLRISNCNELEGIISKDKEEEVVAWKKGPRGFACFQHLRVVEVTHCNNLINLFSSFIARDLPEIAELTIGGCERMEVIVTKEMDGEEAVDKIVFPQLKKLELWDLSNLTCFCPGSFPFEWPSLEYLSVNRCFKMITFTAADTDAASTSTSAHGFQSTPKLKTIRVDEKYMLDGGDLNAIIQIYVKEKGGNNSIVASSNQR</sequence>
<dbReference type="PRINTS" id="PR00364">
    <property type="entry name" value="DISEASERSIST"/>
</dbReference>
<organism evidence="9 10">
    <name type="scientific">Tetracentron sinense</name>
    <name type="common">Spur-leaf</name>
    <dbReference type="NCBI Taxonomy" id="13715"/>
    <lineage>
        <taxon>Eukaryota</taxon>
        <taxon>Viridiplantae</taxon>
        <taxon>Streptophyta</taxon>
        <taxon>Embryophyta</taxon>
        <taxon>Tracheophyta</taxon>
        <taxon>Spermatophyta</taxon>
        <taxon>Magnoliopsida</taxon>
        <taxon>Trochodendrales</taxon>
        <taxon>Trochodendraceae</taxon>
        <taxon>Tetracentron</taxon>
    </lineage>
</organism>
<evidence type="ECO:0000313" key="9">
    <source>
        <dbReference type="EMBL" id="KAF8395844.1"/>
    </source>
</evidence>
<evidence type="ECO:0000259" key="8">
    <source>
        <dbReference type="Pfam" id="PF23247"/>
    </source>
</evidence>
<dbReference type="PANTHER" id="PTHR33463:SF198">
    <property type="entry name" value="RPP4C3"/>
    <property type="match status" value="1"/>
</dbReference>
<keyword evidence="2" id="KW-0433">Leucine-rich repeat</keyword>
<dbReference type="InterPro" id="IPR001611">
    <property type="entry name" value="Leu-rich_rpt"/>
</dbReference>
<dbReference type="Pfam" id="PF23247">
    <property type="entry name" value="LRR_RPS2"/>
    <property type="match status" value="4"/>
</dbReference>
<dbReference type="InterPro" id="IPR027417">
    <property type="entry name" value="P-loop_NTPase"/>
</dbReference>
<comment type="similarity">
    <text evidence="1">Belongs to the disease resistance NB-LRR family.</text>
</comment>
<reference evidence="9 10" key="1">
    <citation type="submission" date="2020-04" db="EMBL/GenBank/DDBJ databases">
        <title>Plant Genome Project.</title>
        <authorList>
            <person name="Zhang R.-G."/>
        </authorList>
    </citation>
    <scope>NUCLEOTIDE SEQUENCE [LARGE SCALE GENOMIC DNA]</scope>
    <source>
        <strain evidence="9">YNK0</strain>
        <tissue evidence="9">Leaf</tissue>
    </source>
</reference>
<dbReference type="InterPro" id="IPR032675">
    <property type="entry name" value="LRR_dom_sf"/>
</dbReference>
<comment type="caution">
    <text evidence="9">The sequence shown here is derived from an EMBL/GenBank/DDBJ whole genome shotgun (WGS) entry which is preliminary data.</text>
</comment>
<name>A0A834YU95_TETSI</name>
<feature type="coiled-coil region" evidence="6">
    <location>
        <begin position="26"/>
        <end position="74"/>
    </location>
</feature>
<dbReference type="SMART" id="SM00369">
    <property type="entry name" value="LRR_TYP"/>
    <property type="match status" value="6"/>
</dbReference>
<keyword evidence="5" id="KW-0547">Nucleotide-binding</keyword>
<dbReference type="PANTHER" id="PTHR33463">
    <property type="entry name" value="NB-ARC DOMAIN-CONTAINING PROTEIN-RELATED"/>
    <property type="match status" value="1"/>
</dbReference>
<dbReference type="InterPro" id="IPR057135">
    <property type="entry name" value="At4g27190-like_LRR"/>
</dbReference>
<feature type="domain" description="Disease resistance protein At4g27190-like leucine-rich repeats" evidence="8">
    <location>
        <begin position="759"/>
        <end position="904"/>
    </location>
</feature>
<dbReference type="SUPFAM" id="SSF52058">
    <property type="entry name" value="L domain-like"/>
    <property type="match status" value="4"/>
</dbReference>
<dbReference type="FunFam" id="1.10.10.10:FF:000322">
    <property type="entry name" value="Probable disease resistance protein At1g63360"/>
    <property type="match status" value="1"/>
</dbReference>
<dbReference type="Pfam" id="PF00931">
    <property type="entry name" value="NB-ARC"/>
    <property type="match status" value="1"/>
</dbReference>
<gene>
    <name evidence="9" type="ORF">HHK36_019798</name>
</gene>
<proteinExistence type="inferred from homology"/>
<feature type="domain" description="Disease resistance protein At4g27190-like leucine-rich repeats" evidence="8">
    <location>
        <begin position="921"/>
        <end position="969"/>
    </location>
</feature>
<evidence type="ECO:0000256" key="1">
    <source>
        <dbReference type="ARBA" id="ARBA00008894"/>
    </source>
</evidence>
<keyword evidence="5" id="KW-0067">ATP-binding</keyword>
<dbReference type="InterPro" id="IPR042197">
    <property type="entry name" value="Apaf_helical"/>
</dbReference>
<keyword evidence="6" id="KW-0175">Coiled coil</keyword>
<evidence type="ECO:0000256" key="6">
    <source>
        <dbReference type="SAM" id="Coils"/>
    </source>
</evidence>
<dbReference type="InterPro" id="IPR003591">
    <property type="entry name" value="Leu-rich_rpt_typical-subtyp"/>
</dbReference>
<feature type="domain" description="Disease resistance protein At4g27190-like leucine-rich repeats" evidence="8">
    <location>
        <begin position="1656"/>
        <end position="1800"/>
    </location>
</feature>
<dbReference type="Proteomes" id="UP000655225">
    <property type="component" value="Unassembled WGS sequence"/>
</dbReference>
<dbReference type="Gene3D" id="3.40.50.300">
    <property type="entry name" value="P-loop containing nucleotide triphosphate hydrolases"/>
    <property type="match status" value="1"/>
</dbReference>
<keyword evidence="10" id="KW-1185">Reference proteome</keyword>
<evidence type="ECO:0000259" key="7">
    <source>
        <dbReference type="Pfam" id="PF00931"/>
    </source>
</evidence>
<dbReference type="OrthoDB" id="3794806at2759"/>
<dbReference type="OMA" id="DTHARLH"/>
<dbReference type="GO" id="GO:0005524">
    <property type="term" value="F:ATP binding"/>
    <property type="evidence" value="ECO:0007669"/>
    <property type="project" value="UniProtKB-KW"/>
</dbReference>
<feature type="domain" description="Disease resistance protein At4g27190-like leucine-rich repeats" evidence="8">
    <location>
        <begin position="1817"/>
        <end position="1865"/>
    </location>
</feature>
<dbReference type="Gene3D" id="1.10.10.10">
    <property type="entry name" value="Winged helix-like DNA-binding domain superfamily/Winged helix DNA-binding domain"/>
    <property type="match status" value="2"/>
</dbReference>
<evidence type="ECO:0000256" key="5">
    <source>
        <dbReference type="ARBA" id="ARBA00022840"/>
    </source>
</evidence>
<dbReference type="Gene3D" id="3.80.10.10">
    <property type="entry name" value="Ribonuclease Inhibitor"/>
    <property type="match status" value="4"/>
</dbReference>
<dbReference type="Gene3D" id="1.10.8.430">
    <property type="entry name" value="Helical domain of apoptotic protease-activating factors"/>
    <property type="match status" value="2"/>
</dbReference>
<dbReference type="InterPro" id="IPR002182">
    <property type="entry name" value="NB-ARC"/>
</dbReference>
<protein>
    <recommendedName>
        <fullName evidence="11">NB-ARC domain-containing protein</fullName>
    </recommendedName>
</protein>
<keyword evidence="3" id="KW-0677">Repeat</keyword>
<dbReference type="EMBL" id="JABCRI010000013">
    <property type="protein sequence ID" value="KAF8395844.1"/>
    <property type="molecule type" value="Genomic_DNA"/>
</dbReference>
<dbReference type="SUPFAM" id="SSF52540">
    <property type="entry name" value="P-loop containing nucleoside triphosphate hydrolases"/>
    <property type="match status" value="2"/>
</dbReference>
<dbReference type="GO" id="GO:0006952">
    <property type="term" value="P:defense response"/>
    <property type="evidence" value="ECO:0007669"/>
    <property type="project" value="UniProtKB-KW"/>
</dbReference>
<evidence type="ECO:0000256" key="3">
    <source>
        <dbReference type="ARBA" id="ARBA00022737"/>
    </source>
</evidence>
<evidence type="ECO:0000256" key="2">
    <source>
        <dbReference type="ARBA" id="ARBA00022614"/>
    </source>
</evidence>
<accession>A0A834YU95</accession>
<dbReference type="Pfam" id="PF13855">
    <property type="entry name" value="LRR_8"/>
    <property type="match status" value="2"/>
</dbReference>
<dbReference type="InterPro" id="IPR050905">
    <property type="entry name" value="Plant_NBS-LRR"/>
</dbReference>
<feature type="domain" description="NB-ARC" evidence="7">
    <location>
        <begin position="151"/>
        <end position="279"/>
    </location>
</feature>
<evidence type="ECO:0000256" key="4">
    <source>
        <dbReference type="ARBA" id="ARBA00022821"/>
    </source>
</evidence>
<evidence type="ECO:0008006" key="11">
    <source>
        <dbReference type="Google" id="ProtNLM"/>
    </source>
</evidence>
<dbReference type="GO" id="GO:0043531">
    <property type="term" value="F:ADP binding"/>
    <property type="evidence" value="ECO:0007669"/>
    <property type="project" value="InterPro"/>
</dbReference>